<dbReference type="Proteomes" id="UP000095283">
    <property type="component" value="Unplaced"/>
</dbReference>
<dbReference type="WBParaSite" id="Hba_14595">
    <property type="protein sequence ID" value="Hba_14595"/>
    <property type="gene ID" value="Hba_14595"/>
</dbReference>
<organism evidence="1 2">
    <name type="scientific">Heterorhabditis bacteriophora</name>
    <name type="common">Entomopathogenic nematode worm</name>
    <dbReference type="NCBI Taxonomy" id="37862"/>
    <lineage>
        <taxon>Eukaryota</taxon>
        <taxon>Metazoa</taxon>
        <taxon>Ecdysozoa</taxon>
        <taxon>Nematoda</taxon>
        <taxon>Chromadorea</taxon>
        <taxon>Rhabditida</taxon>
        <taxon>Rhabditina</taxon>
        <taxon>Rhabditomorpha</taxon>
        <taxon>Strongyloidea</taxon>
        <taxon>Heterorhabditidae</taxon>
        <taxon>Heterorhabditis</taxon>
    </lineage>
</organism>
<reference evidence="2" key="1">
    <citation type="submission" date="2016-11" db="UniProtKB">
        <authorList>
            <consortium name="WormBaseParasite"/>
        </authorList>
    </citation>
    <scope>IDENTIFICATION</scope>
</reference>
<dbReference type="AlphaFoldDB" id="A0A1I7XB67"/>
<proteinExistence type="predicted"/>
<evidence type="ECO:0000313" key="2">
    <source>
        <dbReference type="WBParaSite" id="Hba_14595"/>
    </source>
</evidence>
<protein>
    <submittedName>
        <fullName evidence="2">DUF4372 domain-containing protein</fullName>
    </submittedName>
</protein>
<sequence length="63" mass="7439">MNRFHYVGVVQDIIEEVKNKMRFNFLRKKDRNSRANDSFTYSLEDGTDFLSLCSYAMIHAVIC</sequence>
<accession>A0A1I7XB67</accession>
<keyword evidence="1" id="KW-1185">Reference proteome</keyword>
<evidence type="ECO:0000313" key="1">
    <source>
        <dbReference type="Proteomes" id="UP000095283"/>
    </source>
</evidence>
<name>A0A1I7XB67_HETBA</name>